<evidence type="ECO:0000313" key="2">
    <source>
        <dbReference type="Proteomes" id="UP001645859"/>
    </source>
</evidence>
<comment type="caution">
    <text evidence="1">The sequence shown here is derived from an EMBL/GenBank/DDBJ whole genome shotgun (WGS) entry which is preliminary data.</text>
</comment>
<evidence type="ECO:0008006" key="3">
    <source>
        <dbReference type="Google" id="ProtNLM"/>
    </source>
</evidence>
<organism evidence="1 2">
    <name type="scientific">Leucobacter chromiireducens subsp. solipictus</name>
    <dbReference type="NCBI Taxonomy" id="398235"/>
    <lineage>
        <taxon>Bacteria</taxon>
        <taxon>Bacillati</taxon>
        <taxon>Actinomycetota</taxon>
        <taxon>Actinomycetes</taxon>
        <taxon>Micrococcales</taxon>
        <taxon>Microbacteriaceae</taxon>
        <taxon>Leucobacter</taxon>
    </lineage>
</organism>
<accession>A0ABS1SHE8</accession>
<gene>
    <name evidence="1" type="ORF">D3230_11900</name>
</gene>
<keyword evidence="2" id="KW-1185">Reference proteome</keyword>
<name>A0ABS1SHE8_9MICO</name>
<dbReference type="RefSeq" id="WP_202345264.1">
    <property type="nucleotide sequence ID" value="NZ_BAAAPI010000004.1"/>
</dbReference>
<dbReference type="EMBL" id="QYAC01000006">
    <property type="protein sequence ID" value="MBL3679984.1"/>
    <property type="molecule type" value="Genomic_DNA"/>
</dbReference>
<protein>
    <recommendedName>
        <fullName evidence="3">MarR family transcriptional regulator</fullName>
    </recommendedName>
</protein>
<sequence>MTVRVGFIGSAHSVARLAGTEALLPGVALRCYAYADPHDTAAQYAAALAENDAVCFSGTISHYHRDRALDGETPVLVGRFSDYTLVASLLAATAGSALTIAELSLDMPNPDVPATVAADTGIALDPAQVTDYRWVYESRYSRPVDVDALVAFHETRAASAGAKLAITSVHAVYDRLSAAGYPAMFMVDSLQRDLDLIRTAQQRVSVRRLEGGLLAVITLTSMPPADAPVTALRAQLAARLGRFATPVQHRLASWQRGGLDMFTTTRGALDAELPAILAELGDPAVPGELALGAGVGRHLYEAEDRALQALRRAIADAGTAAYLVDEDARVHSLRNAAEPATDSRHTAPWLVELAARAGMQARSVTRLLGFLATRDFSPFTAGEWAVASQTSPRTAERTVRKLLDAGALAAVGQEQPLDAGRPRTIYALSDELERAARQHRNTLAEGAALPGTGA</sequence>
<evidence type="ECO:0000313" key="1">
    <source>
        <dbReference type="EMBL" id="MBL3679984.1"/>
    </source>
</evidence>
<dbReference type="Proteomes" id="UP001645859">
    <property type="component" value="Unassembled WGS sequence"/>
</dbReference>
<reference evidence="1 2" key="1">
    <citation type="submission" date="2018-09" db="EMBL/GenBank/DDBJ databases">
        <title>Comparative genomics of Leucobacter spp.</title>
        <authorList>
            <person name="Reis A.C."/>
            <person name="Kolvenbach B.A."/>
            <person name="Corvini P.F.X."/>
            <person name="Nunes O.C."/>
        </authorList>
    </citation>
    <scope>NUCLEOTIDE SEQUENCE [LARGE SCALE GENOMIC DNA]</scope>
    <source>
        <strain evidence="1 2">TAN 31504</strain>
    </source>
</reference>
<proteinExistence type="predicted"/>